<organism evidence="1 2">
    <name type="scientific">Desulfitobacterium dehalogenans</name>
    <dbReference type="NCBI Taxonomy" id="36854"/>
    <lineage>
        <taxon>Bacteria</taxon>
        <taxon>Bacillati</taxon>
        <taxon>Bacillota</taxon>
        <taxon>Clostridia</taxon>
        <taxon>Eubacteriales</taxon>
        <taxon>Desulfitobacteriaceae</taxon>
        <taxon>Desulfitobacterium</taxon>
    </lineage>
</organism>
<proteinExistence type="predicted"/>
<dbReference type="InterPro" id="IPR036291">
    <property type="entry name" value="NAD(P)-bd_dom_sf"/>
</dbReference>
<dbReference type="EMBL" id="DUTF01000072">
    <property type="protein sequence ID" value="HHY25731.1"/>
    <property type="molecule type" value="Genomic_DNA"/>
</dbReference>
<comment type="caution">
    <text evidence="1">The sequence shown here is derived from an EMBL/GenBank/DDBJ whole genome shotgun (WGS) entry which is preliminary data.</text>
</comment>
<dbReference type="AlphaFoldDB" id="A0A7C6Z2P1"/>
<gene>
    <name evidence="1" type="ORF">GX523_03060</name>
</gene>
<protein>
    <recommendedName>
        <fullName evidence="3">CoA-binding protein</fullName>
    </recommendedName>
</protein>
<dbReference type="Gene3D" id="3.40.50.720">
    <property type="entry name" value="NAD(P)-binding Rossmann-like Domain"/>
    <property type="match status" value="1"/>
</dbReference>
<reference evidence="1 2" key="1">
    <citation type="journal article" date="2020" name="Biotechnol. Biofuels">
        <title>New insights from the biogas microbiome by comprehensive genome-resolved metagenomics of nearly 1600 species originating from multiple anaerobic digesters.</title>
        <authorList>
            <person name="Campanaro S."/>
            <person name="Treu L."/>
            <person name="Rodriguez-R L.M."/>
            <person name="Kovalovszki A."/>
            <person name="Ziels R.M."/>
            <person name="Maus I."/>
            <person name="Zhu X."/>
            <person name="Kougias P.G."/>
            <person name="Basile A."/>
            <person name="Luo G."/>
            <person name="Schluter A."/>
            <person name="Konstantinidis K.T."/>
            <person name="Angelidaki I."/>
        </authorList>
    </citation>
    <scope>NUCLEOTIDE SEQUENCE [LARGE SCALE GENOMIC DNA]</scope>
    <source>
        <strain evidence="1">AS05jafATM_4</strain>
    </source>
</reference>
<dbReference type="Proteomes" id="UP000553059">
    <property type="component" value="Unassembled WGS sequence"/>
</dbReference>
<accession>A0A7C6Z2P1</accession>
<sequence>MAKLTKEFFSDNEVLILGYPLQKDPSMKMILSAFVKNNIRVYAMNADTTGDLDIKIYKSFDELPRVPKCAYIYLAKGKIAPWITVMKENGVQRVLFHSKKDVEPADIETCRKAGLEPAVACPMMLLGNGIHKLHKFLAGV</sequence>
<dbReference type="SUPFAM" id="SSF51735">
    <property type="entry name" value="NAD(P)-binding Rossmann-fold domains"/>
    <property type="match status" value="1"/>
</dbReference>
<name>A0A7C6Z2P1_9FIRM</name>
<evidence type="ECO:0000313" key="2">
    <source>
        <dbReference type="Proteomes" id="UP000553059"/>
    </source>
</evidence>
<evidence type="ECO:0000313" key="1">
    <source>
        <dbReference type="EMBL" id="HHY25731.1"/>
    </source>
</evidence>
<evidence type="ECO:0008006" key="3">
    <source>
        <dbReference type="Google" id="ProtNLM"/>
    </source>
</evidence>